<name>A0A401PNI8_SCYTO</name>
<protein>
    <submittedName>
        <fullName evidence="2">Uncharacterized protein</fullName>
    </submittedName>
</protein>
<dbReference type="Proteomes" id="UP000288216">
    <property type="component" value="Unassembled WGS sequence"/>
</dbReference>
<gene>
    <name evidence="2" type="ORF">scyTo_0003732</name>
</gene>
<evidence type="ECO:0000313" key="2">
    <source>
        <dbReference type="EMBL" id="GCB74641.1"/>
    </source>
</evidence>
<proteinExistence type="predicted"/>
<dbReference type="AlphaFoldDB" id="A0A401PNI8"/>
<accession>A0A401PNI8</accession>
<evidence type="ECO:0000313" key="3">
    <source>
        <dbReference type="Proteomes" id="UP000288216"/>
    </source>
</evidence>
<organism evidence="2 3">
    <name type="scientific">Scyliorhinus torazame</name>
    <name type="common">Cloudy catshark</name>
    <name type="synonym">Catulus torazame</name>
    <dbReference type="NCBI Taxonomy" id="75743"/>
    <lineage>
        <taxon>Eukaryota</taxon>
        <taxon>Metazoa</taxon>
        <taxon>Chordata</taxon>
        <taxon>Craniata</taxon>
        <taxon>Vertebrata</taxon>
        <taxon>Chondrichthyes</taxon>
        <taxon>Elasmobranchii</taxon>
        <taxon>Galeomorphii</taxon>
        <taxon>Galeoidea</taxon>
        <taxon>Carcharhiniformes</taxon>
        <taxon>Scyliorhinidae</taxon>
        <taxon>Scyliorhinus</taxon>
    </lineage>
</organism>
<reference evidence="2 3" key="1">
    <citation type="journal article" date="2018" name="Nat. Ecol. Evol.">
        <title>Shark genomes provide insights into elasmobranch evolution and the origin of vertebrates.</title>
        <authorList>
            <person name="Hara Y"/>
            <person name="Yamaguchi K"/>
            <person name="Onimaru K"/>
            <person name="Kadota M"/>
            <person name="Koyanagi M"/>
            <person name="Keeley SD"/>
            <person name="Tatsumi K"/>
            <person name="Tanaka K"/>
            <person name="Motone F"/>
            <person name="Kageyama Y"/>
            <person name="Nozu R"/>
            <person name="Adachi N"/>
            <person name="Nishimura O"/>
            <person name="Nakagawa R"/>
            <person name="Tanegashima C"/>
            <person name="Kiyatake I"/>
            <person name="Matsumoto R"/>
            <person name="Murakumo K"/>
            <person name="Nishida K"/>
            <person name="Terakita A"/>
            <person name="Kuratani S"/>
            <person name="Sato K"/>
            <person name="Hyodo S Kuraku.S."/>
        </authorList>
    </citation>
    <scope>NUCLEOTIDE SEQUENCE [LARGE SCALE GENOMIC DNA]</scope>
</reference>
<feature type="region of interest" description="Disordered" evidence="1">
    <location>
        <begin position="47"/>
        <end position="70"/>
    </location>
</feature>
<sequence length="70" mass="8218">MTDGKHRPRLVGHWAKAKRKQTKAKIINATNLDRFLRLRTKRQASYLPPFDGISSRQSEHAEQMRRENCS</sequence>
<evidence type="ECO:0000256" key="1">
    <source>
        <dbReference type="SAM" id="MobiDB-lite"/>
    </source>
</evidence>
<feature type="compositionally biased region" description="Basic and acidic residues" evidence="1">
    <location>
        <begin position="57"/>
        <end position="70"/>
    </location>
</feature>
<dbReference type="EMBL" id="BFAA01001049">
    <property type="protein sequence ID" value="GCB74641.1"/>
    <property type="molecule type" value="Genomic_DNA"/>
</dbReference>
<keyword evidence="3" id="KW-1185">Reference proteome</keyword>
<comment type="caution">
    <text evidence="2">The sequence shown here is derived from an EMBL/GenBank/DDBJ whole genome shotgun (WGS) entry which is preliminary data.</text>
</comment>